<feature type="compositionally biased region" description="Polar residues" evidence="1">
    <location>
        <begin position="97"/>
        <end position="109"/>
    </location>
</feature>
<sequence length="268" mass="30270">MTNKKIPYFAIYAMDFMAYKDKLSPQDFFDVIEAISEICMFGETEKTFEGKYQKLYFEHLKENLEKQQKKYKIASENGSRGGAPDGNKNAKSDENNPETTKNQAKNNQNPDEKTTKNQPNIQPKNNLKSTKKQATNPIQTKPNTNQIQTNPNTNTNQIQIINTSAKKDFCADVVTPNAEWTQIFSDWLEYKRERRQAYQSLRTAQHAFDNLLRISGSCVAAAREIVSTSIANNWAGMFPLRNKGSPSKADAALTAAVSVLKKIEKGEV</sequence>
<protein>
    <submittedName>
        <fullName evidence="2">Uncharacterized protein</fullName>
    </submittedName>
</protein>
<feature type="region of interest" description="Disordered" evidence="1">
    <location>
        <begin position="68"/>
        <end position="153"/>
    </location>
</feature>
<dbReference type="EMBL" id="BGZN01000006">
    <property type="protein sequence ID" value="GBR73116.1"/>
    <property type="molecule type" value="Genomic_DNA"/>
</dbReference>
<feature type="compositionally biased region" description="Polar residues" evidence="1">
    <location>
        <begin position="116"/>
        <end position="137"/>
    </location>
</feature>
<name>A0A388TA40_TERA1</name>
<proteinExistence type="predicted"/>
<gene>
    <name evidence="2" type="ORF">NO1_0554</name>
</gene>
<reference evidence="2 3" key="1">
    <citation type="journal article" date="2019" name="ISME J.">
        <title>Genome analyses of uncultured TG2/ZB3 bacteria in 'Margulisbacteria' specifically attached to ectosymbiotic spirochetes of protists in the termite gut.</title>
        <authorList>
            <person name="Utami Y.D."/>
            <person name="Kuwahara H."/>
            <person name="Igai K."/>
            <person name="Murakami T."/>
            <person name="Sugaya K."/>
            <person name="Morikawa T."/>
            <person name="Nagura Y."/>
            <person name="Yuki M."/>
            <person name="Deevong P."/>
            <person name="Inoue T."/>
            <person name="Kihara K."/>
            <person name="Lo N."/>
            <person name="Yamada A."/>
            <person name="Ohkuma M."/>
            <person name="Hongoh Y."/>
        </authorList>
    </citation>
    <scope>NUCLEOTIDE SEQUENCE [LARGE SCALE GENOMIC DNA]</scope>
    <source>
        <strain evidence="2">NkOx7-01</strain>
    </source>
</reference>
<keyword evidence="3" id="KW-1185">Reference proteome</keyword>
<organism evidence="2 3">
    <name type="scientific">Termititenax aidoneus</name>
    <dbReference type="NCBI Taxonomy" id="2218524"/>
    <lineage>
        <taxon>Bacteria</taxon>
        <taxon>Bacillati</taxon>
        <taxon>Candidatus Margulisiibacteriota</taxon>
        <taxon>Candidatus Termititenacia</taxon>
        <taxon>Candidatus Termititenacales</taxon>
        <taxon>Candidatus Termititenacaceae</taxon>
        <taxon>Candidatus Termititenax</taxon>
    </lineage>
</organism>
<dbReference type="AlphaFoldDB" id="A0A388TA40"/>
<evidence type="ECO:0000313" key="3">
    <source>
        <dbReference type="Proteomes" id="UP000269352"/>
    </source>
</evidence>
<evidence type="ECO:0000313" key="2">
    <source>
        <dbReference type="EMBL" id="GBR73116.1"/>
    </source>
</evidence>
<dbReference type="Proteomes" id="UP000269352">
    <property type="component" value="Unassembled WGS sequence"/>
</dbReference>
<feature type="compositionally biased region" description="Low complexity" evidence="1">
    <location>
        <begin position="138"/>
        <end position="153"/>
    </location>
</feature>
<comment type="caution">
    <text evidence="2">The sequence shown here is derived from an EMBL/GenBank/DDBJ whole genome shotgun (WGS) entry which is preliminary data.</text>
</comment>
<accession>A0A388TA40</accession>
<evidence type="ECO:0000256" key="1">
    <source>
        <dbReference type="SAM" id="MobiDB-lite"/>
    </source>
</evidence>